<dbReference type="PANTHER" id="PTHR11200:SF300">
    <property type="entry name" value="TYPE II INOSITOL 1,4,5-TRISPHOSPHATE 5-PHOSPHATASE"/>
    <property type="match status" value="1"/>
</dbReference>
<evidence type="ECO:0000256" key="7">
    <source>
        <dbReference type="ARBA" id="ARBA00023098"/>
    </source>
</evidence>
<dbReference type="SMART" id="SM00128">
    <property type="entry name" value="IPPc"/>
    <property type="match status" value="1"/>
</dbReference>
<dbReference type="GO" id="GO:0046856">
    <property type="term" value="P:phosphatidylinositol dephosphorylation"/>
    <property type="evidence" value="ECO:0007669"/>
    <property type="project" value="InterPro"/>
</dbReference>
<comment type="caution">
    <text evidence="11">The sequence shown here is derived from an EMBL/GenBank/DDBJ whole genome shotgun (WGS) entry which is preliminary data.</text>
</comment>
<dbReference type="Gene3D" id="2.60.40.10">
    <property type="entry name" value="Immunoglobulins"/>
    <property type="match status" value="1"/>
</dbReference>
<evidence type="ECO:0000256" key="3">
    <source>
        <dbReference type="ARBA" id="ARBA00005910"/>
    </source>
</evidence>
<keyword evidence="5" id="KW-0967">Endosome</keyword>
<accession>A0A443S519</accession>
<dbReference type="VEuPathDB" id="VectorBase:LDEU009437"/>
<dbReference type="GO" id="GO:0004439">
    <property type="term" value="F:phosphatidylinositol-4,5-bisphosphate 5-phosphatase activity"/>
    <property type="evidence" value="ECO:0007669"/>
    <property type="project" value="UniProtKB-EC"/>
</dbReference>
<evidence type="ECO:0000256" key="9">
    <source>
        <dbReference type="ARBA" id="ARBA00023329"/>
    </source>
</evidence>
<dbReference type="FunFam" id="1.10.555.10:FF:000012">
    <property type="entry name" value="Putative inositol polyphosphate 5-phosphatase OCRL-1"/>
    <property type="match status" value="1"/>
</dbReference>
<dbReference type="Pfam" id="PF21310">
    <property type="entry name" value="OCRL-like_ASH"/>
    <property type="match status" value="1"/>
</dbReference>
<dbReference type="InterPro" id="IPR046985">
    <property type="entry name" value="IP5"/>
</dbReference>
<evidence type="ECO:0000313" key="11">
    <source>
        <dbReference type="EMBL" id="RWS22603.1"/>
    </source>
</evidence>
<dbReference type="OrthoDB" id="7862313at2759"/>
<dbReference type="Proteomes" id="UP000288716">
    <property type="component" value="Unassembled WGS sequence"/>
</dbReference>
<dbReference type="InterPro" id="IPR000300">
    <property type="entry name" value="IPPc"/>
</dbReference>
<dbReference type="InterPro" id="IPR036691">
    <property type="entry name" value="Endo/exonu/phosph_ase_sf"/>
</dbReference>
<dbReference type="Gene3D" id="1.10.555.10">
    <property type="entry name" value="Rho GTPase activation protein"/>
    <property type="match status" value="1"/>
</dbReference>
<dbReference type="InterPro" id="IPR013783">
    <property type="entry name" value="Ig-like_fold"/>
</dbReference>
<gene>
    <name evidence="11" type="ORF">B4U80_10854</name>
</gene>
<evidence type="ECO:0000256" key="1">
    <source>
        <dbReference type="ARBA" id="ARBA00004146"/>
    </source>
</evidence>
<dbReference type="EC" id="3.1.3.36" evidence="4"/>
<keyword evidence="9" id="KW-0968">Cytoplasmic vesicle</keyword>
<dbReference type="Pfam" id="PF00620">
    <property type="entry name" value="RhoGAP"/>
    <property type="match status" value="1"/>
</dbReference>
<feature type="domain" description="Rho-GAP" evidence="10">
    <location>
        <begin position="453"/>
        <end position="634"/>
    </location>
</feature>
<evidence type="ECO:0000313" key="12">
    <source>
        <dbReference type="Proteomes" id="UP000288716"/>
    </source>
</evidence>
<sequence>VNGQNASVSLGEYWLACDPNPPDIYAIGFQELDLSKEAFLFNDTPREEEWLQACVHSLHPNAEYAKVKLVRLIGMMLVVFIKKELQEYVTNIGAETVGTGILGKMGNKGGVAIRFDFHNTSLCFVNCHLAAHVEEFERRNQDYNDICNRMTFTQFNPPKFIKDHNQIYWFGDLNYRLMDLTSDQVRKLLESHEYSRVLQHDQLKIQHNAMKVFVGFNEGDIRHKPTYKYDPGTDNWDSSEKNRPPAWCDRVLWSGGPTKLLMYRSHSKLKISDHKPVSALFDASIKVVDNLKYRKLYENVMKKLDWLENEFLPQVTVDKTEVFFGVLSFRDSVVQYLTIANTGQVPVKFEFIKKPNHDTYCKQWLQIKPYTRMLLPGEKLDVELQILVDINSASKLNAGTEKLEDILVLHLDGGKDLFITVSGTYKPSCFGSSIAALTRMQAPVSEIDSKMFQDLQQNLNMKEYPMCWSIPKEVWILVDQIFKFGMLEPDLFQQSGLHSEFQIIRNTLDTKFTEKLCASVHSIAEALLLFLEALSEPVVPFNFYHRALESSNNFILCKQIISEINESHRHVFYHLIAFMRELLTHSNYNKLEQKLLATVFGEVMLRPPIEVQNSKTKALSSAAKQSIERKKQAFIHHFLINDFDI</sequence>
<dbReference type="PANTHER" id="PTHR11200">
    <property type="entry name" value="INOSITOL 5-PHOSPHATASE"/>
    <property type="match status" value="1"/>
</dbReference>
<dbReference type="Pfam" id="PF22669">
    <property type="entry name" value="Exo_endo_phos2"/>
    <property type="match status" value="1"/>
</dbReference>
<keyword evidence="6" id="KW-0378">Hydrolase</keyword>
<protein>
    <recommendedName>
        <fullName evidence="4">phosphoinositide 5-phosphatase</fullName>
        <ecNumber evidence="4">3.1.3.36</ecNumber>
    </recommendedName>
</protein>
<evidence type="ECO:0000256" key="4">
    <source>
        <dbReference type="ARBA" id="ARBA00013044"/>
    </source>
</evidence>
<dbReference type="PROSITE" id="PS50238">
    <property type="entry name" value="RHOGAP"/>
    <property type="match status" value="1"/>
</dbReference>
<dbReference type="GO" id="GO:0007165">
    <property type="term" value="P:signal transduction"/>
    <property type="evidence" value="ECO:0007669"/>
    <property type="project" value="InterPro"/>
</dbReference>
<dbReference type="AlphaFoldDB" id="A0A443S519"/>
<dbReference type="InterPro" id="IPR037793">
    <property type="entry name" value="OCRL1/INPP5B_INPP5c"/>
</dbReference>
<comment type="similarity">
    <text evidence="3">Belongs to the inositol 1,4,5-trisphosphate 5-phosphatase type II family.</text>
</comment>
<proteinExistence type="inferred from homology"/>
<organism evidence="11 12">
    <name type="scientific">Leptotrombidium deliense</name>
    <dbReference type="NCBI Taxonomy" id="299467"/>
    <lineage>
        <taxon>Eukaryota</taxon>
        <taxon>Metazoa</taxon>
        <taxon>Ecdysozoa</taxon>
        <taxon>Arthropoda</taxon>
        <taxon>Chelicerata</taxon>
        <taxon>Arachnida</taxon>
        <taxon>Acari</taxon>
        <taxon>Acariformes</taxon>
        <taxon>Trombidiformes</taxon>
        <taxon>Prostigmata</taxon>
        <taxon>Anystina</taxon>
        <taxon>Parasitengona</taxon>
        <taxon>Trombiculoidea</taxon>
        <taxon>Trombiculidae</taxon>
        <taxon>Leptotrombidium</taxon>
    </lineage>
</organism>
<dbReference type="GO" id="GO:0052745">
    <property type="term" value="F:inositol phosphate phosphatase activity"/>
    <property type="evidence" value="ECO:0007669"/>
    <property type="project" value="InterPro"/>
</dbReference>
<evidence type="ECO:0000256" key="6">
    <source>
        <dbReference type="ARBA" id="ARBA00022801"/>
    </source>
</evidence>
<dbReference type="CDD" id="cd09093">
    <property type="entry name" value="INPP5c_INPP5B"/>
    <property type="match status" value="1"/>
</dbReference>
<dbReference type="FunFam" id="2.60.40.10:FF:000132">
    <property type="entry name" value="Inositol polyphosphate 5-phosphatase OCRL-1 isoform b"/>
    <property type="match status" value="1"/>
</dbReference>
<evidence type="ECO:0000256" key="8">
    <source>
        <dbReference type="ARBA" id="ARBA00023136"/>
    </source>
</evidence>
<keyword evidence="7" id="KW-0443">Lipid metabolism</keyword>
<keyword evidence="8" id="KW-0472">Membrane</keyword>
<dbReference type="SUPFAM" id="SSF48350">
    <property type="entry name" value="GTPase activation domain, GAP"/>
    <property type="match status" value="1"/>
</dbReference>
<dbReference type="STRING" id="299467.A0A443S519"/>
<keyword evidence="12" id="KW-1185">Reference proteome</keyword>
<comment type="subcellular location">
    <subcellularLocation>
        <location evidence="2">Cytoplasmic vesicle</location>
        <location evidence="2">Phagosome membrane</location>
    </subcellularLocation>
    <subcellularLocation>
        <location evidence="1">Early endosome membrane</location>
    </subcellularLocation>
</comment>
<reference evidence="11 12" key="1">
    <citation type="journal article" date="2018" name="Gigascience">
        <title>Genomes of trombidid mites reveal novel predicted allergens and laterally-transferred genes associated with secondary metabolism.</title>
        <authorList>
            <person name="Dong X."/>
            <person name="Chaisiri K."/>
            <person name="Xia D."/>
            <person name="Armstrong S.D."/>
            <person name="Fang Y."/>
            <person name="Donnelly M.J."/>
            <person name="Kadowaki T."/>
            <person name="McGarry J.W."/>
            <person name="Darby A.C."/>
            <person name="Makepeace B.L."/>
        </authorList>
    </citation>
    <scope>NUCLEOTIDE SEQUENCE [LARGE SCALE GENOMIC DNA]</scope>
    <source>
        <strain evidence="11">UoL-UT</strain>
    </source>
</reference>
<dbReference type="InterPro" id="IPR000198">
    <property type="entry name" value="RhoGAP_dom"/>
</dbReference>
<dbReference type="SMART" id="SM00324">
    <property type="entry name" value="RhoGAP"/>
    <property type="match status" value="1"/>
</dbReference>
<dbReference type="GO" id="GO:0031901">
    <property type="term" value="C:early endosome membrane"/>
    <property type="evidence" value="ECO:0007669"/>
    <property type="project" value="UniProtKB-SubCell"/>
</dbReference>
<feature type="non-terminal residue" evidence="11">
    <location>
        <position position="1"/>
    </location>
</feature>
<evidence type="ECO:0000256" key="5">
    <source>
        <dbReference type="ARBA" id="ARBA00022753"/>
    </source>
</evidence>
<dbReference type="Gene3D" id="3.60.10.10">
    <property type="entry name" value="Endonuclease/exonuclease/phosphatase"/>
    <property type="match status" value="1"/>
</dbReference>
<evidence type="ECO:0000259" key="10">
    <source>
        <dbReference type="PROSITE" id="PS50238"/>
    </source>
</evidence>
<dbReference type="SUPFAM" id="SSF56219">
    <property type="entry name" value="DNase I-like"/>
    <property type="match status" value="1"/>
</dbReference>
<evidence type="ECO:0000256" key="2">
    <source>
        <dbReference type="ARBA" id="ARBA00004580"/>
    </source>
</evidence>
<dbReference type="EMBL" id="NCKV01008352">
    <property type="protein sequence ID" value="RWS22603.1"/>
    <property type="molecule type" value="Genomic_DNA"/>
</dbReference>
<dbReference type="GO" id="GO:0030670">
    <property type="term" value="C:phagocytic vesicle membrane"/>
    <property type="evidence" value="ECO:0007669"/>
    <property type="project" value="UniProtKB-SubCell"/>
</dbReference>
<dbReference type="InterPro" id="IPR048869">
    <property type="entry name" value="OCRL-1_2_ASH"/>
</dbReference>
<name>A0A443S519_9ACAR</name>
<dbReference type="InterPro" id="IPR008936">
    <property type="entry name" value="Rho_GTPase_activation_prot"/>
</dbReference>
<dbReference type="FunFam" id="3.60.10.10:FF:000004">
    <property type="entry name" value="Type II inositol 1,4,5-trisphosphate 5-phosphatase"/>
    <property type="match status" value="1"/>
</dbReference>